<protein>
    <submittedName>
        <fullName evidence="2">Uncharacterized protein</fullName>
    </submittedName>
</protein>
<evidence type="ECO:0000313" key="3">
    <source>
        <dbReference type="Proteomes" id="UP000326757"/>
    </source>
</evidence>
<gene>
    <name evidence="2" type="ORF">EYC80_001694</name>
</gene>
<dbReference type="EMBL" id="VIGI01000007">
    <property type="protein sequence ID" value="KAB8297910.1"/>
    <property type="molecule type" value="Genomic_DNA"/>
</dbReference>
<feature type="chain" id="PRO_5024925711" evidence="1">
    <location>
        <begin position="20"/>
        <end position="81"/>
    </location>
</feature>
<name>A0A5N6K5U5_MONLA</name>
<evidence type="ECO:0000256" key="1">
    <source>
        <dbReference type="SAM" id="SignalP"/>
    </source>
</evidence>
<reference evidence="2 3" key="1">
    <citation type="submission" date="2019-06" db="EMBL/GenBank/DDBJ databases">
        <title>Genome Sequence of the Brown Rot Fungal Pathogen Monilinia laxa.</title>
        <authorList>
            <person name="De Miccolis Angelini R.M."/>
            <person name="Landi L."/>
            <person name="Abate D."/>
            <person name="Pollastro S."/>
            <person name="Romanazzi G."/>
            <person name="Faretra F."/>
        </authorList>
    </citation>
    <scope>NUCLEOTIDE SEQUENCE [LARGE SCALE GENOMIC DNA]</scope>
    <source>
        <strain evidence="2 3">Mlax316</strain>
    </source>
</reference>
<dbReference type="Proteomes" id="UP000326757">
    <property type="component" value="Unassembled WGS sequence"/>
</dbReference>
<keyword evidence="1" id="KW-0732">Signal</keyword>
<organism evidence="2 3">
    <name type="scientific">Monilinia laxa</name>
    <name type="common">Brown rot fungus</name>
    <name type="synonym">Sclerotinia laxa</name>
    <dbReference type="NCBI Taxonomy" id="61186"/>
    <lineage>
        <taxon>Eukaryota</taxon>
        <taxon>Fungi</taxon>
        <taxon>Dikarya</taxon>
        <taxon>Ascomycota</taxon>
        <taxon>Pezizomycotina</taxon>
        <taxon>Leotiomycetes</taxon>
        <taxon>Helotiales</taxon>
        <taxon>Sclerotiniaceae</taxon>
        <taxon>Monilinia</taxon>
    </lineage>
</organism>
<proteinExistence type="predicted"/>
<evidence type="ECO:0000313" key="2">
    <source>
        <dbReference type="EMBL" id="KAB8297910.1"/>
    </source>
</evidence>
<keyword evidence="3" id="KW-1185">Reference proteome</keyword>
<accession>A0A5N6K5U5</accession>
<dbReference type="AlphaFoldDB" id="A0A5N6K5U5"/>
<sequence length="81" mass="9538">MTASLLFFYIPGSWVLGEGMEWNGMEGEGKYVMLLLEAKKREEWEDERERERERESRALAGSNLEDEVKDIVFSNGYFSFF</sequence>
<comment type="caution">
    <text evidence="2">The sequence shown here is derived from an EMBL/GenBank/DDBJ whole genome shotgun (WGS) entry which is preliminary data.</text>
</comment>
<feature type="signal peptide" evidence="1">
    <location>
        <begin position="1"/>
        <end position="19"/>
    </location>
</feature>